<name>A0A9W9GEJ9_9EURO</name>
<accession>A0A9W9GEJ9</accession>
<dbReference type="InterPro" id="IPR002347">
    <property type="entry name" value="SDR_fam"/>
</dbReference>
<dbReference type="SUPFAM" id="SSF51735">
    <property type="entry name" value="NAD(P)-binding Rossmann-fold domains"/>
    <property type="match status" value="1"/>
</dbReference>
<evidence type="ECO:0000256" key="1">
    <source>
        <dbReference type="ARBA" id="ARBA00006484"/>
    </source>
</evidence>
<sequence length="331" mass="36464">MVMIRLAAEQYRKLPLLVDEETCIGKTYVITGGNSGLGLETARHLVAASAERVVLAVRNLKSGEAAKEDIEKTTARKGVIDLRHLDMSSYESVQSFVQDISESLDRIDGFICNAGVMLDAWSETENMETSMFVNVVSTLFLGILMIPKLKTVRKKTEHEAQPVSVLGYTANGEMDKSREAPIFEGLNEKKRANMNSRYALTKLVEEFAVRELASLCPVVKTGVIITMVAPGLCNTGLGRDAGTITKFMHEGIRAMMARTAEEGSRTYLHGLLVGHEGHGRLLCGCRVKEFWVPTWVTNQEGRTLQKGIWDELTTMLESVQPGCVSQLHVSG</sequence>
<proteinExistence type="inferred from homology"/>
<evidence type="ECO:0000256" key="2">
    <source>
        <dbReference type="ARBA" id="ARBA00023002"/>
    </source>
</evidence>
<dbReference type="PANTHER" id="PTHR43157">
    <property type="entry name" value="PHOSPHATIDYLINOSITOL-GLYCAN BIOSYNTHESIS CLASS F PROTEIN-RELATED"/>
    <property type="match status" value="1"/>
</dbReference>
<keyword evidence="2" id="KW-0560">Oxidoreductase</keyword>
<keyword evidence="4" id="KW-1185">Reference proteome</keyword>
<dbReference type="InterPro" id="IPR036291">
    <property type="entry name" value="NAD(P)-bd_dom_sf"/>
</dbReference>
<dbReference type="Gene3D" id="3.40.50.720">
    <property type="entry name" value="NAD(P)-binding Rossmann-like Domain"/>
    <property type="match status" value="1"/>
</dbReference>
<evidence type="ECO:0000313" key="3">
    <source>
        <dbReference type="EMBL" id="KAJ5116633.1"/>
    </source>
</evidence>
<dbReference type="PANTHER" id="PTHR43157:SF31">
    <property type="entry name" value="PHOSPHATIDYLINOSITOL-GLYCAN BIOSYNTHESIS CLASS F PROTEIN"/>
    <property type="match status" value="1"/>
</dbReference>
<comment type="similarity">
    <text evidence="1">Belongs to the short-chain dehydrogenases/reductases (SDR) family.</text>
</comment>
<protein>
    <recommendedName>
        <fullName evidence="5">Short-chain dehydrogenase/reductase SDR</fullName>
    </recommendedName>
</protein>
<dbReference type="EMBL" id="JAPQKH010000001">
    <property type="protein sequence ID" value="KAJ5116633.1"/>
    <property type="molecule type" value="Genomic_DNA"/>
</dbReference>
<reference evidence="3" key="1">
    <citation type="submission" date="2022-11" db="EMBL/GenBank/DDBJ databases">
        <authorList>
            <person name="Petersen C."/>
        </authorList>
    </citation>
    <scope>NUCLEOTIDE SEQUENCE</scope>
    <source>
        <strain evidence="3">IBT 30069</strain>
    </source>
</reference>
<comment type="caution">
    <text evidence="3">The sequence shown here is derived from an EMBL/GenBank/DDBJ whole genome shotgun (WGS) entry which is preliminary data.</text>
</comment>
<gene>
    <name evidence="3" type="ORF">N7456_000981</name>
</gene>
<dbReference type="GO" id="GO:0016491">
    <property type="term" value="F:oxidoreductase activity"/>
    <property type="evidence" value="ECO:0007669"/>
    <property type="project" value="UniProtKB-KW"/>
</dbReference>
<dbReference type="OrthoDB" id="542013at2759"/>
<evidence type="ECO:0000313" key="4">
    <source>
        <dbReference type="Proteomes" id="UP001149165"/>
    </source>
</evidence>
<reference evidence="3" key="2">
    <citation type="journal article" date="2023" name="IMA Fungus">
        <title>Comparative genomic study of the Penicillium genus elucidates a diverse pangenome and 15 lateral gene transfer events.</title>
        <authorList>
            <person name="Petersen C."/>
            <person name="Sorensen T."/>
            <person name="Nielsen M.R."/>
            <person name="Sondergaard T.E."/>
            <person name="Sorensen J.L."/>
            <person name="Fitzpatrick D.A."/>
            <person name="Frisvad J.C."/>
            <person name="Nielsen K.L."/>
        </authorList>
    </citation>
    <scope>NUCLEOTIDE SEQUENCE</scope>
    <source>
        <strain evidence="3">IBT 30069</strain>
    </source>
</reference>
<dbReference type="Proteomes" id="UP001149165">
    <property type="component" value="Unassembled WGS sequence"/>
</dbReference>
<organism evidence="3 4">
    <name type="scientific">Penicillium angulare</name>
    <dbReference type="NCBI Taxonomy" id="116970"/>
    <lineage>
        <taxon>Eukaryota</taxon>
        <taxon>Fungi</taxon>
        <taxon>Dikarya</taxon>
        <taxon>Ascomycota</taxon>
        <taxon>Pezizomycotina</taxon>
        <taxon>Eurotiomycetes</taxon>
        <taxon>Eurotiomycetidae</taxon>
        <taxon>Eurotiales</taxon>
        <taxon>Aspergillaceae</taxon>
        <taxon>Penicillium</taxon>
    </lineage>
</organism>
<dbReference type="AlphaFoldDB" id="A0A9W9GEJ9"/>
<dbReference type="PRINTS" id="PR00081">
    <property type="entry name" value="GDHRDH"/>
</dbReference>
<evidence type="ECO:0008006" key="5">
    <source>
        <dbReference type="Google" id="ProtNLM"/>
    </source>
</evidence>
<dbReference type="Pfam" id="PF00106">
    <property type="entry name" value="adh_short"/>
    <property type="match status" value="1"/>
</dbReference>